<dbReference type="EMBL" id="JABFYL010000008">
    <property type="protein sequence ID" value="NVN48909.1"/>
    <property type="molecule type" value="Genomic_DNA"/>
</dbReference>
<accession>A0A850PEM1</accession>
<sequence length="63" mass="6958">MASVCAADKWRTRADRLTTSTLPPIGLRHHVFVVPDLHNATAAARHEARHGLRILVGTIDAHR</sequence>
<protein>
    <submittedName>
        <fullName evidence="1">Uncharacterized protein</fullName>
    </submittedName>
</protein>
<dbReference type="AlphaFoldDB" id="A0A850PEM1"/>
<organism evidence="1 2">
    <name type="scientific">Mycolicibacterium hippocampi</name>
    <dbReference type="NCBI Taxonomy" id="659824"/>
    <lineage>
        <taxon>Bacteria</taxon>
        <taxon>Bacillati</taxon>
        <taxon>Actinomycetota</taxon>
        <taxon>Actinomycetes</taxon>
        <taxon>Mycobacteriales</taxon>
        <taxon>Mycobacteriaceae</taxon>
        <taxon>Mycolicibacterium</taxon>
    </lineage>
</organism>
<comment type="caution">
    <text evidence="1">The sequence shown here is derived from an EMBL/GenBank/DDBJ whole genome shotgun (WGS) entry which is preliminary data.</text>
</comment>
<evidence type="ECO:0000313" key="2">
    <source>
        <dbReference type="Proteomes" id="UP000570517"/>
    </source>
</evidence>
<dbReference type="Proteomes" id="UP000570517">
    <property type="component" value="Unassembled WGS sequence"/>
</dbReference>
<gene>
    <name evidence="1" type="ORF">HLY00_333</name>
</gene>
<reference evidence="1 2" key="1">
    <citation type="submission" date="2020-05" db="EMBL/GenBank/DDBJ databases">
        <title>Draft genome sequence of Mycobacterium hippocampi DL, isolated from European seabass, Dicentrarchus labrax, reared in fish farms.</title>
        <authorList>
            <person name="Stathopoulou P."/>
            <person name="Asimakis E."/>
            <person name="Tzokas K."/>
            <person name="Batargias C."/>
            <person name="Tsiamis G."/>
        </authorList>
    </citation>
    <scope>NUCLEOTIDE SEQUENCE [LARGE SCALE GENOMIC DNA]</scope>
    <source>
        <strain evidence="1 2">DL</strain>
    </source>
</reference>
<evidence type="ECO:0000313" key="1">
    <source>
        <dbReference type="EMBL" id="NVN48909.1"/>
    </source>
</evidence>
<proteinExistence type="predicted"/>
<name>A0A850PEM1_9MYCO</name>
<keyword evidence="2" id="KW-1185">Reference proteome</keyword>